<accession>A0A1Q8YCQ5</accession>
<keyword evidence="2" id="KW-1185">Reference proteome</keyword>
<proteinExistence type="predicted"/>
<evidence type="ECO:0000313" key="2">
    <source>
        <dbReference type="Proteomes" id="UP000185911"/>
    </source>
</evidence>
<dbReference type="RefSeq" id="WP_075587292.1">
    <property type="nucleotide sequence ID" value="NZ_MSYM01000014.1"/>
</dbReference>
<sequence>MLSVRLPDPLESLLAAYCESAGLSKSAVVQAALKKHLKKLAPGLAAASGTKRATQDPFLALLGSGNRKYSTDQIMRMTRADDWNQP</sequence>
<dbReference type="InterPro" id="IPR013321">
    <property type="entry name" value="Arc_rbn_hlx_hlx"/>
</dbReference>
<reference evidence="1 2" key="1">
    <citation type="submission" date="2017-01" db="EMBL/GenBank/DDBJ databases">
        <title>Genome sequence of Rhodoferax antarcticus ANT.BR, a psychrophilic purple nonsulfur bacterium from an Antarctic microbial mat.</title>
        <authorList>
            <person name="Baker J."/>
            <person name="Riester C."/>
            <person name="Skinner B."/>
            <person name="Newell A."/>
            <person name="Swingley W."/>
            <person name="Madigan M."/>
            <person name="Jung D."/>
            <person name="Asao M."/>
            <person name="Chen M."/>
            <person name="Loughlin P."/>
            <person name="Pan H."/>
            <person name="Lin S."/>
            <person name="Li N."/>
            <person name="Shaw J."/>
            <person name="Prado M."/>
            <person name="Sherman C."/>
            <person name="Li X."/>
            <person name="Tang J."/>
            <person name="Blankenship R."/>
            <person name="Zhao T."/>
            <person name="Touchman J."/>
            <person name="Sattley M."/>
        </authorList>
    </citation>
    <scope>NUCLEOTIDE SEQUENCE [LARGE SCALE GENOMIC DNA]</scope>
    <source>
        <strain evidence="1 2">ANT.BR</strain>
    </source>
</reference>
<evidence type="ECO:0000313" key="1">
    <source>
        <dbReference type="EMBL" id="OLP05679.1"/>
    </source>
</evidence>
<gene>
    <name evidence="1" type="ORF">BLL52_3052</name>
</gene>
<dbReference type="EMBL" id="MSYM01000014">
    <property type="protein sequence ID" value="OLP05679.1"/>
    <property type="molecule type" value="Genomic_DNA"/>
</dbReference>
<dbReference type="Proteomes" id="UP000185911">
    <property type="component" value="Unassembled WGS sequence"/>
</dbReference>
<comment type="caution">
    <text evidence="1">The sequence shown here is derived from an EMBL/GenBank/DDBJ whole genome shotgun (WGS) entry which is preliminary data.</text>
</comment>
<organism evidence="1 2">
    <name type="scientific">Rhodoferax antarcticus ANT.BR</name>
    <dbReference type="NCBI Taxonomy" id="1111071"/>
    <lineage>
        <taxon>Bacteria</taxon>
        <taxon>Pseudomonadati</taxon>
        <taxon>Pseudomonadota</taxon>
        <taxon>Betaproteobacteria</taxon>
        <taxon>Burkholderiales</taxon>
        <taxon>Comamonadaceae</taxon>
        <taxon>Rhodoferax</taxon>
    </lineage>
</organism>
<protein>
    <submittedName>
        <fullName evidence="1">Transcriptional regulator, copG family protein</fullName>
    </submittedName>
</protein>
<name>A0A1Q8YCQ5_9BURK</name>
<dbReference type="GO" id="GO:0006355">
    <property type="term" value="P:regulation of DNA-templated transcription"/>
    <property type="evidence" value="ECO:0007669"/>
    <property type="project" value="InterPro"/>
</dbReference>
<dbReference type="Gene3D" id="1.10.1220.10">
    <property type="entry name" value="Met repressor-like"/>
    <property type="match status" value="1"/>
</dbReference>
<dbReference type="AlphaFoldDB" id="A0A1Q8YCQ5"/>